<feature type="compositionally biased region" description="Basic and acidic residues" evidence="4">
    <location>
        <begin position="256"/>
        <end position="270"/>
    </location>
</feature>
<proteinExistence type="predicted"/>
<dbReference type="Pfam" id="PF05470">
    <property type="entry name" value="eIF-3c_N"/>
    <property type="match status" value="1"/>
</dbReference>
<feature type="compositionally biased region" description="Low complexity" evidence="4">
    <location>
        <begin position="892"/>
        <end position="902"/>
    </location>
</feature>
<dbReference type="VEuPathDB" id="MicrosporidiaDB:DI09_72p50"/>
<sequence>MSRRISSSKFFSREIDSDTSSSCSSSSSSSGEDEMEMMSDFSHSETITNLCAKVESLLKVVPIANIRWPIVKKGVEDMQKAVNSASSSKPLEKSLIDRVASLFISLEDALQASKAIGGGTGSVGVAAKQASLLLSRLPLLKPSVISSSLLASIRSSSNSTPNPTSDDRNMGEFSEGDGNDSEYSSDSSYSSYSSSSEDEQSFSGSFSRNTASAADKWKKKDLTPSASASQTLASSIKKQPQRPQNIPKPDGTHAQAETEHHQMSCEELTPREALTPSEGLQRYTQILATRGRKSADKAIQIKELEAISSIVDLSVIDKIQIKLTLLSFYFERTASVSAAAWMNMLVAALSELIELGLGSKASLSSTSELKDISLSASSSSLFASLLASVQRLDDEYNNLLLTFPAPSSQGSSAMAAATMESSNHPLEYAELLRLERPLYLLLAKMQSLCAYFFDTKEEAREAIHDLTLRRLGHLYLKSDRGIKRMDTLESGDITLSAASESMAYRLLEMSGEPAVGICSTSGMSPVPAPLRLAAFLLLLQEDVAEVKRARTLLYLVSWIVGDGCPISVCSPFLLAKGLLVGSSLSESIIWADLHTQVLYNRTLALLGLAAFKEGRLKASMGLLGELIASGRCRELMGQAQGGFSAFEDPITASSRATTMMPWHTWIPTEPLEMVYLLSSVLVEIPNAILRGCVGGFQQQTSFPKPLRRLLSERTMAIQGAPDPGSGASSRDLIAGIARLILAGDWKHANALIAHLRLPVVSVGILSNIKRASLIAFFGKNASSWTSLDVSSFSEFFEMEVDEVLGLIKGWIFESTSNGVSSIVETPYLDADQKWVYAHKQFATADKSTDSAKTDKFAMWTSGLQLASTVSILSEKLSSLLQENEKFFHKRGSSSADSNSSFSQKHSATLKSKPAF</sequence>
<comment type="caution">
    <text evidence="6">The sequence shown here is derived from an EMBL/GenBank/DDBJ whole genome shotgun (WGS) entry which is preliminary data.</text>
</comment>
<keyword evidence="2 6" id="KW-0396">Initiation factor</keyword>
<evidence type="ECO:0000313" key="6">
    <source>
        <dbReference type="EMBL" id="KGG50386.1"/>
    </source>
</evidence>
<keyword evidence="1" id="KW-0963">Cytoplasm</keyword>
<dbReference type="EMBL" id="JMKJ01000582">
    <property type="protein sequence ID" value="KGG50386.1"/>
    <property type="molecule type" value="Genomic_DNA"/>
</dbReference>
<evidence type="ECO:0000256" key="3">
    <source>
        <dbReference type="ARBA" id="ARBA00022917"/>
    </source>
</evidence>
<gene>
    <name evidence="6" type="ORF">DI09_72p50</name>
</gene>
<keyword evidence="7" id="KW-1185">Reference proteome</keyword>
<reference evidence="6 7" key="1">
    <citation type="submission" date="2014-04" db="EMBL/GenBank/DDBJ databases">
        <title>A new species of microsporidia sheds light on the evolution of extreme parasitism.</title>
        <authorList>
            <person name="Haag K.L."/>
            <person name="James T.Y."/>
            <person name="Larsson R."/>
            <person name="Schaer T.M."/>
            <person name="Refardt D."/>
            <person name="Pombert J.-F."/>
            <person name="Ebert D."/>
        </authorList>
    </citation>
    <scope>NUCLEOTIDE SEQUENCE [LARGE SCALE GENOMIC DNA]</scope>
    <source>
        <strain evidence="6 7">UGP3</strain>
        <tissue evidence="6">Spores</tissue>
    </source>
</reference>
<feature type="region of interest" description="Disordered" evidence="4">
    <location>
        <begin position="890"/>
        <end position="915"/>
    </location>
</feature>
<dbReference type="InterPro" id="IPR008905">
    <property type="entry name" value="EIF3C_N_dom"/>
</dbReference>
<dbReference type="HOGENOM" id="CLU_318083_0_0_1"/>
<dbReference type="InterPro" id="IPR027516">
    <property type="entry name" value="EIF3C"/>
</dbReference>
<feature type="compositionally biased region" description="Low complexity" evidence="4">
    <location>
        <begin position="18"/>
        <end position="30"/>
    </location>
</feature>
<dbReference type="GO" id="GO:0031369">
    <property type="term" value="F:translation initiation factor binding"/>
    <property type="evidence" value="ECO:0007669"/>
    <property type="project" value="InterPro"/>
</dbReference>
<dbReference type="GO" id="GO:0005852">
    <property type="term" value="C:eukaryotic translation initiation factor 3 complex"/>
    <property type="evidence" value="ECO:0007669"/>
    <property type="project" value="InterPro"/>
</dbReference>
<accession>A0A098VRS0</accession>
<evidence type="ECO:0000313" key="7">
    <source>
        <dbReference type="Proteomes" id="UP000029725"/>
    </source>
</evidence>
<feature type="domain" description="Eukaryotic translation initiation factor 3 subunit C N-terminal" evidence="5">
    <location>
        <begin position="209"/>
        <end position="686"/>
    </location>
</feature>
<evidence type="ECO:0000259" key="5">
    <source>
        <dbReference type="Pfam" id="PF05470"/>
    </source>
</evidence>
<dbReference type="PANTHER" id="PTHR13937:SF0">
    <property type="entry name" value="EUKARYOTIC TRANSLATION INITIATION FACTOR 3 SUBUNIT C-RELATED"/>
    <property type="match status" value="1"/>
</dbReference>
<feature type="compositionally biased region" description="Low complexity" evidence="4">
    <location>
        <begin position="181"/>
        <end position="207"/>
    </location>
</feature>
<name>A0A098VRS0_9MICR</name>
<dbReference type="PANTHER" id="PTHR13937">
    <property type="entry name" value="EUKARYOTIC TRANSLATION INITATION FACTOR 3, SUBUNIT 8 EIF3S8 -RELATED"/>
    <property type="match status" value="1"/>
</dbReference>
<dbReference type="GO" id="GO:0003723">
    <property type="term" value="F:RNA binding"/>
    <property type="evidence" value="ECO:0007669"/>
    <property type="project" value="InterPro"/>
</dbReference>
<dbReference type="RefSeq" id="XP_013236829.1">
    <property type="nucleotide sequence ID" value="XM_013381375.1"/>
</dbReference>
<feature type="region of interest" description="Disordered" evidence="4">
    <location>
        <begin position="1"/>
        <end position="37"/>
    </location>
</feature>
<feature type="compositionally biased region" description="Low complexity" evidence="4">
    <location>
        <begin position="1"/>
        <end position="10"/>
    </location>
</feature>
<dbReference type="GO" id="GO:0003743">
    <property type="term" value="F:translation initiation factor activity"/>
    <property type="evidence" value="ECO:0007669"/>
    <property type="project" value="UniProtKB-KW"/>
</dbReference>
<evidence type="ECO:0000256" key="2">
    <source>
        <dbReference type="ARBA" id="ARBA00022540"/>
    </source>
</evidence>
<feature type="compositionally biased region" description="Low complexity" evidence="4">
    <location>
        <begin position="152"/>
        <end position="164"/>
    </location>
</feature>
<evidence type="ECO:0000256" key="1">
    <source>
        <dbReference type="ARBA" id="ARBA00022490"/>
    </source>
</evidence>
<protein>
    <submittedName>
        <fullName evidence="6">Subunit C of eukaryotic translation initiation factor 3</fullName>
    </submittedName>
</protein>
<feature type="compositionally biased region" description="Polar residues" evidence="4">
    <location>
        <begin position="224"/>
        <end position="244"/>
    </location>
</feature>
<organism evidence="6 7">
    <name type="scientific">Mitosporidium daphniae</name>
    <dbReference type="NCBI Taxonomy" id="1485682"/>
    <lineage>
        <taxon>Eukaryota</taxon>
        <taxon>Fungi</taxon>
        <taxon>Fungi incertae sedis</taxon>
        <taxon>Microsporidia</taxon>
        <taxon>Mitosporidium</taxon>
    </lineage>
</organism>
<dbReference type="AlphaFoldDB" id="A0A098VRS0"/>
<dbReference type="GeneID" id="25260728"/>
<evidence type="ECO:0000256" key="4">
    <source>
        <dbReference type="SAM" id="MobiDB-lite"/>
    </source>
</evidence>
<keyword evidence="3" id="KW-0648">Protein biosynthesis</keyword>
<feature type="region of interest" description="Disordered" evidence="4">
    <location>
        <begin position="152"/>
        <end position="276"/>
    </location>
</feature>
<dbReference type="OrthoDB" id="29647at2759"/>
<dbReference type="Proteomes" id="UP000029725">
    <property type="component" value="Unassembled WGS sequence"/>
</dbReference>